<gene>
    <name evidence="1" type="ORF">PV04_02280</name>
</gene>
<dbReference type="EMBL" id="KN846957">
    <property type="protein sequence ID" value="KIW69968.1"/>
    <property type="molecule type" value="Genomic_DNA"/>
</dbReference>
<evidence type="ECO:0000313" key="2">
    <source>
        <dbReference type="Proteomes" id="UP000054266"/>
    </source>
</evidence>
<name>A0A0D2FP01_9EURO</name>
<accession>A0A0D2FP01</accession>
<reference evidence="1 2" key="1">
    <citation type="submission" date="2015-01" db="EMBL/GenBank/DDBJ databases">
        <title>The Genome Sequence of Capronia semiimmersa CBS27337.</title>
        <authorList>
            <consortium name="The Broad Institute Genomics Platform"/>
            <person name="Cuomo C."/>
            <person name="de Hoog S."/>
            <person name="Gorbushina A."/>
            <person name="Stielow B."/>
            <person name="Teixiera M."/>
            <person name="Abouelleil A."/>
            <person name="Chapman S.B."/>
            <person name="Priest M."/>
            <person name="Young S.K."/>
            <person name="Wortman J."/>
            <person name="Nusbaum C."/>
            <person name="Birren B."/>
        </authorList>
    </citation>
    <scope>NUCLEOTIDE SEQUENCE [LARGE SCALE GENOMIC DNA]</scope>
    <source>
        <strain evidence="1 2">CBS 27337</strain>
    </source>
</reference>
<dbReference type="Proteomes" id="UP000054266">
    <property type="component" value="Unassembled WGS sequence"/>
</dbReference>
<dbReference type="STRING" id="5601.A0A0D2FP01"/>
<evidence type="ECO:0000313" key="1">
    <source>
        <dbReference type="EMBL" id="KIW69968.1"/>
    </source>
</evidence>
<organism evidence="1 2">
    <name type="scientific">Phialophora macrospora</name>
    <dbReference type="NCBI Taxonomy" id="1851006"/>
    <lineage>
        <taxon>Eukaryota</taxon>
        <taxon>Fungi</taxon>
        <taxon>Dikarya</taxon>
        <taxon>Ascomycota</taxon>
        <taxon>Pezizomycotina</taxon>
        <taxon>Eurotiomycetes</taxon>
        <taxon>Chaetothyriomycetidae</taxon>
        <taxon>Chaetothyriales</taxon>
        <taxon>Herpotrichiellaceae</taxon>
        <taxon>Phialophora</taxon>
    </lineage>
</organism>
<keyword evidence="2" id="KW-1185">Reference proteome</keyword>
<sequence length="269" mass="29177">MPVTEIGCMGKPGLDIMDDTTEAGQILTRVYETVTTAPGGPYSVYWGVEIEADAGANAESKSNGVQATDPDPTKLWAFFDFDSVEQHEKFANGPGRDAVKDLPKILTHSELSGHVVLEPFPPLVLLAPVTEVMLAYFPSDISRASKDAASAQFQRFVDVALSQCKQVRGVGSGWGVETNFPIRTVVMGAKGDEGGPEAETELQGGRRKGALFTAFIGWPSVGAHMAFRKTELFRENVHLITDMEGVVSLAMFHVSCRVLERKEGQTRTE</sequence>
<evidence type="ECO:0008006" key="3">
    <source>
        <dbReference type="Google" id="ProtNLM"/>
    </source>
</evidence>
<protein>
    <recommendedName>
        <fullName evidence="3">ABM domain-containing protein</fullName>
    </recommendedName>
</protein>
<proteinExistence type="predicted"/>
<dbReference type="AlphaFoldDB" id="A0A0D2FP01"/>
<dbReference type="HOGENOM" id="CLU_081631_2_0_1"/>